<protein>
    <submittedName>
        <fullName evidence="2">Uncharacterized protein involved in stress response</fullName>
    </submittedName>
</protein>
<evidence type="ECO:0000313" key="2">
    <source>
        <dbReference type="EMBL" id="SUX25781.1"/>
    </source>
</evidence>
<reference evidence="2 3" key="1">
    <citation type="submission" date="2018-06" db="EMBL/GenBank/DDBJ databases">
        <authorList>
            <consortium name="Pathogen Informatics"/>
            <person name="Doyle S."/>
        </authorList>
    </citation>
    <scope>NUCLEOTIDE SEQUENCE [LARGE SCALE GENOMIC DNA]</scope>
    <source>
        <strain evidence="2 3">NCTC13294</strain>
    </source>
</reference>
<feature type="region of interest" description="Disordered" evidence="1">
    <location>
        <begin position="148"/>
        <end position="214"/>
    </location>
</feature>
<dbReference type="CDD" id="cd06974">
    <property type="entry name" value="TerD_like"/>
    <property type="match status" value="1"/>
</dbReference>
<feature type="compositionally biased region" description="Low complexity" evidence="1">
    <location>
        <begin position="204"/>
        <end position="214"/>
    </location>
</feature>
<evidence type="ECO:0000256" key="1">
    <source>
        <dbReference type="SAM" id="MobiDB-lite"/>
    </source>
</evidence>
<gene>
    <name evidence="2" type="ORF">NCTC13294_02670</name>
</gene>
<keyword evidence="3" id="KW-1185">Reference proteome</keyword>
<proteinExistence type="predicted"/>
<name>A0A381EFI9_9GAMM</name>
<accession>A0A381EFI9</accession>
<evidence type="ECO:0000313" key="3">
    <source>
        <dbReference type="Proteomes" id="UP000254572"/>
    </source>
</evidence>
<dbReference type="Proteomes" id="UP000254572">
    <property type="component" value="Unassembled WGS sequence"/>
</dbReference>
<sequence length="245" mass="26379">MQALGNRFGSFDRPPYVRLSGDDRTGAVIDGEWQHINGSHWSDIAEVLVFAFIYDGVPNRNVTDGIVTLHVQGQEIETCLTDGNPRHGMCAIARLINDGGSIRVERINRYFPGHRDMNRAFGWGFQWTAGRSKGRRTTLLAGKGWINRDATKTLGPPSGVNTGPTKRRKHWARQAASTLGPPSGINPGLPPIPATAGQHPPRTAPETPSLAPATTPPVAAVRVADCFYPPPAPAVARVADRPCAA</sequence>
<dbReference type="EMBL" id="UFUW01000001">
    <property type="protein sequence ID" value="SUX25781.1"/>
    <property type="molecule type" value="Genomic_DNA"/>
</dbReference>
<dbReference type="InterPro" id="IPR003325">
    <property type="entry name" value="TerD"/>
</dbReference>
<organism evidence="2 3">
    <name type="scientific">Cardiobacterium valvarum</name>
    <dbReference type="NCBI Taxonomy" id="194702"/>
    <lineage>
        <taxon>Bacteria</taxon>
        <taxon>Pseudomonadati</taxon>
        <taxon>Pseudomonadota</taxon>
        <taxon>Gammaproteobacteria</taxon>
        <taxon>Cardiobacteriales</taxon>
        <taxon>Cardiobacteriaceae</taxon>
        <taxon>Cardiobacterium</taxon>
    </lineage>
</organism>
<dbReference type="AlphaFoldDB" id="A0A381EFI9"/>